<dbReference type="GO" id="GO:0005506">
    <property type="term" value="F:iron ion binding"/>
    <property type="evidence" value="ECO:0007669"/>
    <property type="project" value="InterPro"/>
</dbReference>
<dbReference type="Gene3D" id="1.10.630.10">
    <property type="entry name" value="Cytochrome P450"/>
    <property type="match status" value="1"/>
</dbReference>
<evidence type="ECO:0000313" key="9">
    <source>
        <dbReference type="EMBL" id="KFA88518.1"/>
    </source>
</evidence>
<evidence type="ECO:0000313" key="10">
    <source>
        <dbReference type="Proteomes" id="UP000028547"/>
    </source>
</evidence>
<gene>
    <name evidence="9" type="ORF">Q664_40295</name>
</gene>
<dbReference type="PANTHER" id="PTHR24291">
    <property type="entry name" value="CYTOCHROME P450 FAMILY 4"/>
    <property type="match status" value="1"/>
</dbReference>
<evidence type="ECO:0000256" key="2">
    <source>
        <dbReference type="ARBA" id="ARBA00022617"/>
    </source>
</evidence>
<evidence type="ECO:0000256" key="7">
    <source>
        <dbReference type="PIRSR" id="PIRSR602401-1"/>
    </source>
</evidence>
<dbReference type="InterPro" id="IPR036396">
    <property type="entry name" value="Cyt_P450_sf"/>
</dbReference>
<sequence>MQGWPYEFLPVMEEIVARHGDVVRIAFGVPVRYVCSHPDAVKQVLVDERDNFVKAGPDNEVIRSIIGSGLLTSDGPRWKRLRTSAIPQFRPAQLQLYSEVVAEECEALADRWERRARTGDSIDVCPEMLRFAISVLGRALFGVELGHHVHELVGAFRTINSEASRDPTVPVLPFLWGQGRARYRAALRTIDRICAEIADESAGSSGTLLAALCDGPVNASTARDHVKNFLFAGHATTASVLSFLTYVLGSEPDVARRATAEVDTVLGARPVRFDDLKELDELRRICQETLRCYSPVWHMPYQSRRATVIGGYRIPARAIVSISPYLMHRRADLWPDPLRFDPDRFLRERVRERSPYVYIPFGMGARRCIGERLSTIEITMMLAVLSRRFVVELLDDEPVRCMPILTFRPDDRLRVRVRPRSTADGRT</sequence>
<dbReference type="InterPro" id="IPR001128">
    <property type="entry name" value="Cyt_P450"/>
</dbReference>
<evidence type="ECO:0000256" key="6">
    <source>
        <dbReference type="ARBA" id="ARBA00023033"/>
    </source>
</evidence>
<evidence type="ECO:0000256" key="3">
    <source>
        <dbReference type="ARBA" id="ARBA00022723"/>
    </source>
</evidence>
<dbReference type="Proteomes" id="UP000028547">
    <property type="component" value="Unassembled WGS sequence"/>
</dbReference>
<keyword evidence="4 8" id="KW-0560">Oxidoreductase</keyword>
<feature type="binding site" description="axial binding residue" evidence="7">
    <location>
        <position position="368"/>
    </location>
    <ligand>
        <name>heme</name>
        <dbReference type="ChEBI" id="CHEBI:30413"/>
    </ligand>
    <ligandPart>
        <name>Fe</name>
        <dbReference type="ChEBI" id="CHEBI:18248"/>
    </ligandPart>
</feature>
<evidence type="ECO:0000256" key="1">
    <source>
        <dbReference type="ARBA" id="ARBA00010617"/>
    </source>
</evidence>
<protein>
    <recommendedName>
        <fullName evidence="11">Cytochrome P450</fullName>
    </recommendedName>
</protein>
<dbReference type="AlphaFoldDB" id="A0A084SJ83"/>
<dbReference type="PRINTS" id="PR00385">
    <property type="entry name" value="P450"/>
</dbReference>
<dbReference type="PROSITE" id="PS00086">
    <property type="entry name" value="CYTOCHROME_P450"/>
    <property type="match status" value="1"/>
</dbReference>
<dbReference type="InterPro" id="IPR002401">
    <property type="entry name" value="Cyt_P450_E_grp-I"/>
</dbReference>
<keyword evidence="2 7" id="KW-0349">Heme</keyword>
<keyword evidence="3 7" id="KW-0479">Metal-binding</keyword>
<dbReference type="PRINTS" id="PR00463">
    <property type="entry name" value="EP450I"/>
</dbReference>
<evidence type="ECO:0000256" key="4">
    <source>
        <dbReference type="ARBA" id="ARBA00023002"/>
    </source>
</evidence>
<dbReference type="Pfam" id="PF00067">
    <property type="entry name" value="p450"/>
    <property type="match status" value="1"/>
</dbReference>
<dbReference type="GO" id="GO:0004497">
    <property type="term" value="F:monooxygenase activity"/>
    <property type="evidence" value="ECO:0007669"/>
    <property type="project" value="UniProtKB-KW"/>
</dbReference>
<dbReference type="GO" id="GO:0020037">
    <property type="term" value="F:heme binding"/>
    <property type="evidence" value="ECO:0007669"/>
    <property type="project" value="InterPro"/>
</dbReference>
<evidence type="ECO:0000256" key="5">
    <source>
        <dbReference type="ARBA" id="ARBA00023004"/>
    </source>
</evidence>
<keyword evidence="5 7" id="KW-0408">Iron</keyword>
<evidence type="ECO:0008006" key="11">
    <source>
        <dbReference type="Google" id="ProtNLM"/>
    </source>
</evidence>
<dbReference type="GO" id="GO:0016705">
    <property type="term" value="F:oxidoreductase activity, acting on paired donors, with incorporation or reduction of molecular oxygen"/>
    <property type="evidence" value="ECO:0007669"/>
    <property type="project" value="InterPro"/>
</dbReference>
<dbReference type="SUPFAM" id="SSF48264">
    <property type="entry name" value="Cytochrome P450"/>
    <property type="match status" value="1"/>
</dbReference>
<proteinExistence type="inferred from homology"/>
<comment type="caution">
    <text evidence="9">The sequence shown here is derived from an EMBL/GenBank/DDBJ whole genome shotgun (WGS) entry which is preliminary data.</text>
</comment>
<reference evidence="9 10" key="1">
    <citation type="submission" date="2014-07" db="EMBL/GenBank/DDBJ databases">
        <title>Draft Genome Sequence of Gephyronic Acid Producer, Cystobacter violaceus Strain Cb vi76.</title>
        <authorList>
            <person name="Stevens D.C."/>
            <person name="Young J."/>
            <person name="Carmichael R."/>
            <person name="Tan J."/>
            <person name="Taylor R.E."/>
        </authorList>
    </citation>
    <scope>NUCLEOTIDE SEQUENCE [LARGE SCALE GENOMIC DNA]</scope>
    <source>
        <strain evidence="9 10">Cb vi76</strain>
    </source>
</reference>
<dbReference type="InterPro" id="IPR050196">
    <property type="entry name" value="Cytochrome_P450_Monoox"/>
</dbReference>
<comment type="similarity">
    <text evidence="1 8">Belongs to the cytochrome P450 family.</text>
</comment>
<evidence type="ECO:0000256" key="8">
    <source>
        <dbReference type="RuleBase" id="RU000461"/>
    </source>
</evidence>
<dbReference type="PANTHER" id="PTHR24291:SF50">
    <property type="entry name" value="BIFUNCTIONAL ALBAFLAVENONE MONOOXYGENASE_TERPENE SYNTHASE"/>
    <property type="match status" value="1"/>
</dbReference>
<dbReference type="EMBL" id="JPMI01000289">
    <property type="protein sequence ID" value="KFA88518.1"/>
    <property type="molecule type" value="Genomic_DNA"/>
</dbReference>
<dbReference type="InterPro" id="IPR017972">
    <property type="entry name" value="Cyt_P450_CS"/>
</dbReference>
<accession>A0A084SJ83</accession>
<name>A0A084SJ83_9BACT</name>
<keyword evidence="6 8" id="KW-0503">Monooxygenase</keyword>
<comment type="cofactor">
    <cofactor evidence="7">
        <name>heme</name>
        <dbReference type="ChEBI" id="CHEBI:30413"/>
    </cofactor>
</comment>
<organism evidence="9 10">
    <name type="scientific">Archangium violaceum Cb vi76</name>
    <dbReference type="NCBI Taxonomy" id="1406225"/>
    <lineage>
        <taxon>Bacteria</taxon>
        <taxon>Pseudomonadati</taxon>
        <taxon>Myxococcota</taxon>
        <taxon>Myxococcia</taxon>
        <taxon>Myxococcales</taxon>
        <taxon>Cystobacterineae</taxon>
        <taxon>Archangiaceae</taxon>
        <taxon>Archangium</taxon>
    </lineage>
</organism>